<evidence type="ECO:0000313" key="3">
    <source>
        <dbReference type="Proteomes" id="UP000176791"/>
    </source>
</evidence>
<accession>A0A1F5DL81</accession>
<feature type="transmembrane region" description="Helical" evidence="1">
    <location>
        <begin position="109"/>
        <end position="131"/>
    </location>
</feature>
<organism evidence="2 3">
    <name type="scientific">Candidatus Beckwithbacteria bacterium RIFCSPHIGHO2_12_FULL_47_17</name>
    <dbReference type="NCBI Taxonomy" id="1797460"/>
    <lineage>
        <taxon>Bacteria</taxon>
        <taxon>Candidatus Beckwithiibacteriota</taxon>
    </lineage>
</organism>
<keyword evidence="1" id="KW-0472">Membrane</keyword>
<feature type="transmembrane region" description="Helical" evidence="1">
    <location>
        <begin position="80"/>
        <end position="103"/>
    </location>
</feature>
<feature type="transmembrane region" description="Helical" evidence="1">
    <location>
        <begin position="235"/>
        <end position="261"/>
    </location>
</feature>
<proteinExistence type="predicted"/>
<feature type="transmembrane region" description="Helical" evidence="1">
    <location>
        <begin position="210"/>
        <end position="228"/>
    </location>
</feature>
<sequence>MKKLDRLWLGLIIVQALVNLIGALGPELGFDALWYHLTEAKLFLQRGSIAPLPGNLLYWSGLPRLGEMIYMFLPGKLVHWSFGLLSAYFIFRLGGMAASLLWYSTLLVGWLSTGAYVDLMAAAFLLGAVAYKRFGRVVMLILAGAIKLNTLVYNLAITLAPWSVLGYLPFMLINYQSTGNPVYPFGENFGMEREWFFNGFWYWLSRPLRLFFDPAYRVGPIILLGFLLKPRFSRLLVLSFLFWFLMPGTDFGRFALFPLALLAASIKFQPKKIFIFLIILQAVIGIGGRAYANSKYLDRDNFLCRNLKFDFGDFYDCDGWFKANLRPTDKVLIYDIHNLYYVNFPYDHESWKNSETRYSHILVGEGGPEFDLPLIYQNDLTRVKLYLNE</sequence>
<feature type="transmembrane region" description="Helical" evidence="1">
    <location>
        <begin position="273"/>
        <end position="292"/>
    </location>
</feature>
<dbReference type="Proteomes" id="UP000176791">
    <property type="component" value="Unassembled WGS sequence"/>
</dbReference>
<reference evidence="2 3" key="1">
    <citation type="journal article" date="2016" name="Nat. Commun.">
        <title>Thousands of microbial genomes shed light on interconnected biogeochemical processes in an aquifer system.</title>
        <authorList>
            <person name="Anantharaman K."/>
            <person name="Brown C.T."/>
            <person name="Hug L.A."/>
            <person name="Sharon I."/>
            <person name="Castelle C.J."/>
            <person name="Probst A.J."/>
            <person name="Thomas B.C."/>
            <person name="Singh A."/>
            <person name="Wilkins M.J."/>
            <person name="Karaoz U."/>
            <person name="Brodie E.L."/>
            <person name="Williams K.H."/>
            <person name="Hubbard S.S."/>
            <person name="Banfield J.F."/>
        </authorList>
    </citation>
    <scope>NUCLEOTIDE SEQUENCE [LARGE SCALE GENOMIC DNA]</scope>
</reference>
<evidence type="ECO:0000256" key="1">
    <source>
        <dbReference type="SAM" id="Phobius"/>
    </source>
</evidence>
<keyword evidence="1" id="KW-1133">Transmembrane helix</keyword>
<gene>
    <name evidence="2" type="ORF">A3E73_01375</name>
</gene>
<dbReference type="EMBL" id="MEZN01000030">
    <property type="protein sequence ID" value="OGD55937.1"/>
    <property type="molecule type" value="Genomic_DNA"/>
</dbReference>
<feature type="transmembrane region" description="Helical" evidence="1">
    <location>
        <begin position="151"/>
        <end position="173"/>
    </location>
</feature>
<name>A0A1F5DL81_9BACT</name>
<evidence type="ECO:0008006" key="4">
    <source>
        <dbReference type="Google" id="ProtNLM"/>
    </source>
</evidence>
<dbReference type="STRING" id="1797460.A3E73_01375"/>
<dbReference type="AlphaFoldDB" id="A0A1F5DL81"/>
<keyword evidence="1" id="KW-0812">Transmembrane</keyword>
<comment type="caution">
    <text evidence="2">The sequence shown here is derived from an EMBL/GenBank/DDBJ whole genome shotgun (WGS) entry which is preliminary data.</text>
</comment>
<protein>
    <recommendedName>
        <fullName evidence="4">Glycosyltransferase RgtA/B/C/D-like domain-containing protein</fullName>
    </recommendedName>
</protein>
<evidence type="ECO:0000313" key="2">
    <source>
        <dbReference type="EMBL" id="OGD55937.1"/>
    </source>
</evidence>